<dbReference type="InterPro" id="IPR004812">
    <property type="entry name" value="Efflux_drug-R_Bcr/CmlA"/>
</dbReference>
<sequence>MPLPLRTGRPWVLALVLVTGVGPLATDTYLASLPQVRASLGTSSTVVQLTMTFFIAGMAVGQLLAGPVSDGRGRRGMILGGTATFTAVSVLCAFAPTGWTLVAERGVQGLVAGVGVAVGRAVVSDRYAGPRAAAMFGTLASFSLIGPVVAPAIGSALLTVGDWRTVFLFLGGLGVLMTGLAFLGIPETLPVERRQATGLHDVGLRMRDLIGDRAFVAPVLVQCLVSAGFFVYIGGSSIVLQSQLDLSPGRYALVFASNALVMVSASVTFRLLVVRTGAAVLRRVALTVAISAGAVLFLVCLVAPDHTPALPLVWAPLAVMLGGLGMFLPASTAIVQAAGRRSAGTAAALGGGVPFFVGALTTPLTGLLGSQTVLTMASGTFFFYVLALLAAWRFRHLTPDDRPVRDVTLIEPELVGHP</sequence>
<feature type="domain" description="Major facilitator superfamily (MFS) profile" evidence="9">
    <location>
        <begin position="11"/>
        <end position="402"/>
    </location>
</feature>
<dbReference type="EMBL" id="CP077062">
    <property type="protein sequence ID" value="QWZ08022.1"/>
    <property type="molecule type" value="Genomic_DNA"/>
</dbReference>
<dbReference type="AlphaFoldDB" id="A0A975SYA2"/>
<gene>
    <name evidence="10" type="ORF">KRR39_22180</name>
</gene>
<dbReference type="Proteomes" id="UP000683575">
    <property type="component" value="Chromosome"/>
</dbReference>
<feature type="transmembrane region" description="Helical" evidence="8">
    <location>
        <begin position="166"/>
        <end position="185"/>
    </location>
</feature>
<feature type="transmembrane region" description="Helical" evidence="8">
    <location>
        <begin position="46"/>
        <end position="65"/>
    </location>
</feature>
<evidence type="ECO:0000256" key="5">
    <source>
        <dbReference type="ARBA" id="ARBA00022692"/>
    </source>
</evidence>
<feature type="transmembrane region" description="Helical" evidence="8">
    <location>
        <begin position="105"/>
        <end position="123"/>
    </location>
</feature>
<keyword evidence="5 8" id="KW-0812">Transmembrane</keyword>
<comment type="subcellular location">
    <subcellularLocation>
        <location evidence="1">Cell membrane</location>
        <topology evidence="1">Multi-pass membrane protein</topology>
    </subcellularLocation>
</comment>
<evidence type="ECO:0000259" key="9">
    <source>
        <dbReference type="PROSITE" id="PS50850"/>
    </source>
</evidence>
<dbReference type="GO" id="GO:1990961">
    <property type="term" value="P:xenobiotic detoxification by transmembrane export across the plasma membrane"/>
    <property type="evidence" value="ECO:0007669"/>
    <property type="project" value="InterPro"/>
</dbReference>
<keyword evidence="4" id="KW-1003">Cell membrane</keyword>
<dbReference type="KEGG" id="nps:KRR39_22180"/>
<feature type="transmembrane region" description="Helical" evidence="8">
    <location>
        <begin position="310"/>
        <end position="330"/>
    </location>
</feature>
<dbReference type="RefSeq" id="WP_216939532.1">
    <property type="nucleotide sequence ID" value="NZ_CP077062.1"/>
</dbReference>
<feature type="transmembrane region" description="Helical" evidence="8">
    <location>
        <begin position="284"/>
        <end position="304"/>
    </location>
</feature>
<evidence type="ECO:0000256" key="4">
    <source>
        <dbReference type="ARBA" id="ARBA00022475"/>
    </source>
</evidence>
<accession>A0A975SYA2</accession>
<dbReference type="NCBIfam" id="TIGR00710">
    <property type="entry name" value="efflux_Bcr_CflA"/>
    <property type="match status" value="1"/>
</dbReference>
<feature type="transmembrane region" description="Helical" evidence="8">
    <location>
        <begin position="251"/>
        <end position="272"/>
    </location>
</feature>
<evidence type="ECO:0000313" key="11">
    <source>
        <dbReference type="Proteomes" id="UP000683575"/>
    </source>
</evidence>
<dbReference type="PROSITE" id="PS50850">
    <property type="entry name" value="MFS"/>
    <property type="match status" value="1"/>
</dbReference>
<evidence type="ECO:0000256" key="6">
    <source>
        <dbReference type="ARBA" id="ARBA00022989"/>
    </source>
</evidence>
<evidence type="ECO:0000256" key="2">
    <source>
        <dbReference type="ARBA" id="ARBA00006236"/>
    </source>
</evidence>
<feature type="transmembrane region" description="Helical" evidence="8">
    <location>
        <begin position="373"/>
        <end position="392"/>
    </location>
</feature>
<proteinExistence type="inferred from homology"/>
<evidence type="ECO:0000256" key="3">
    <source>
        <dbReference type="ARBA" id="ARBA00022448"/>
    </source>
</evidence>
<feature type="transmembrane region" description="Helical" evidence="8">
    <location>
        <begin position="135"/>
        <end position="160"/>
    </location>
</feature>
<dbReference type="GO" id="GO:0042910">
    <property type="term" value="F:xenobiotic transmembrane transporter activity"/>
    <property type="evidence" value="ECO:0007669"/>
    <property type="project" value="InterPro"/>
</dbReference>
<keyword evidence="11" id="KW-1185">Reference proteome</keyword>
<dbReference type="Pfam" id="PF07690">
    <property type="entry name" value="MFS_1"/>
    <property type="match status" value="1"/>
</dbReference>
<dbReference type="PANTHER" id="PTHR23502">
    <property type="entry name" value="MAJOR FACILITATOR SUPERFAMILY"/>
    <property type="match status" value="1"/>
</dbReference>
<evidence type="ECO:0000256" key="8">
    <source>
        <dbReference type="SAM" id="Phobius"/>
    </source>
</evidence>
<protein>
    <submittedName>
        <fullName evidence="10">Bcr/CflA family efflux MFS transporter</fullName>
    </submittedName>
</protein>
<name>A0A975SYA2_9ACTN</name>
<dbReference type="GO" id="GO:0005886">
    <property type="term" value="C:plasma membrane"/>
    <property type="evidence" value="ECO:0007669"/>
    <property type="project" value="UniProtKB-SubCell"/>
</dbReference>
<dbReference type="InterPro" id="IPR020846">
    <property type="entry name" value="MFS_dom"/>
</dbReference>
<keyword evidence="6 8" id="KW-1133">Transmembrane helix</keyword>
<comment type="similarity">
    <text evidence="2">Belongs to the major facilitator superfamily. Bcr/CmlA family.</text>
</comment>
<keyword evidence="3" id="KW-0813">Transport</keyword>
<feature type="transmembrane region" description="Helical" evidence="8">
    <location>
        <begin position="215"/>
        <end position="239"/>
    </location>
</feature>
<keyword evidence="7 8" id="KW-0472">Membrane</keyword>
<feature type="transmembrane region" description="Helical" evidence="8">
    <location>
        <begin position="342"/>
        <end position="361"/>
    </location>
</feature>
<organism evidence="10 11">
    <name type="scientific">Nocardioides panacis</name>
    <dbReference type="NCBI Taxonomy" id="2849501"/>
    <lineage>
        <taxon>Bacteria</taxon>
        <taxon>Bacillati</taxon>
        <taxon>Actinomycetota</taxon>
        <taxon>Actinomycetes</taxon>
        <taxon>Propionibacteriales</taxon>
        <taxon>Nocardioidaceae</taxon>
        <taxon>Nocardioides</taxon>
    </lineage>
</organism>
<evidence type="ECO:0000313" key="10">
    <source>
        <dbReference type="EMBL" id="QWZ08022.1"/>
    </source>
</evidence>
<evidence type="ECO:0000256" key="7">
    <source>
        <dbReference type="ARBA" id="ARBA00023136"/>
    </source>
</evidence>
<feature type="transmembrane region" description="Helical" evidence="8">
    <location>
        <begin position="77"/>
        <end position="99"/>
    </location>
</feature>
<dbReference type="InterPro" id="IPR011701">
    <property type="entry name" value="MFS"/>
</dbReference>
<dbReference type="PANTHER" id="PTHR23502:SF132">
    <property type="entry name" value="POLYAMINE TRANSPORTER 2-RELATED"/>
    <property type="match status" value="1"/>
</dbReference>
<reference evidence="10" key="1">
    <citation type="submission" date="2021-06" db="EMBL/GenBank/DDBJ databases">
        <title>Complete genome sequence of Nocardioides sp. G188.</title>
        <authorList>
            <person name="Im W.-T."/>
        </authorList>
    </citation>
    <scope>NUCLEOTIDE SEQUENCE</scope>
    <source>
        <strain evidence="10">G188</strain>
    </source>
</reference>
<evidence type="ECO:0000256" key="1">
    <source>
        <dbReference type="ARBA" id="ARBA00004651"/>
    </source>
</evidence>